<organism evidence="1 2">
    <name type="scientific">Acanthoscelides obtectus</name>
    <name type="common">Bean weevil</name>
    <name type="synonym">Bruchus obtectus</name>
    <dbReference type="NCBI Taxonomy" id="200917"/>
    <lineage>
        <taxon>Eukaryota</taxon>
        <taxon>Metazoa</taxon>
        <taxon>Ecdysozoa</taxon>
        <taxon>Arthropoda</taxon>
        <taxon>Hexapoda</taxon>
        <taxon>Insecta</taxon>
        <taxon>Pterygota</taxon>
        <taxon>Neoptera</taxon>
        <taxon>Endopterygota</taxon>
        <taxon>Coleoptera</taxon>
        <taxon>Polyphaga</taxon>
        <taxon>Cucujiformia</taxon>
        <taxon>Chrysomeloidea</taxon>
        <taxon>Chrysomelidae</taxon>
        <taxon>Bruchinae</taxon>
        <taxon>Bruchini</taxon>
        <taxon>Acanthoscelides</taxon>
    </lineage>
</organism>
<dbReference type="OrthoDB" id="10581356at2759"/>
<sequence>MCKTIASNHLQLQAGPVFWIQMSKLFSGCSSISVFWFSSSSSAVAPFAHIAVKQVSPAPNFSPSSIVCGIALSKVSGRKVTKNPEIRAITANIIAGIFGSKESRSVIKGVRAPDVLAHIAPRPANGNHSVKNLVL</sequence>
<name>A0A9P0LTE3_ACAOB</name>
<protein>
    <submittedName>
        <fullName evidence="1">Uncharacterized protein</fullName>
    </submittedName>
</protein>
<evidence type="ECO:0000313" key="2">
    <source>
        <dbReference type="Proteomes" id="UP001152888"/>
    </source>
</evidence>
<evidence type="ECO:0000313" key="1">
    <source>
        <dbReference type="EMBL" id="CAH2002279.1"/>
    </source>
</evidence>
<reference evidence="1" key="1">
    <citation type="submission" date="2022-03" db="EMBL/GenBank/DDBJ databases">
        <authorList>
            <person name="Sayadi A."/>
        </authorList>
    </citation>
    <scope>NUCLEOTIDE SEQUENCE</scope>
</reference>
<dbReference type="Proteomes" id="UP001152888">
    <property type="component" value="Unassembled WGS sequence"/>
</dbReference>
<dbReference type="EMBL" id="CAKOFQ010007490">
    <property type="protein sequence ID" value="CAH2002279.1"/>
    <property type="molecule type" value="Genomic_DNA"/>
</dbReference>
<proteinExistence type="predicted"/>
<comment type="caution">
    <text evidence="1">The sequence shown here is derived from an EMBL/GenBank/DDBJ whole genome shotgun (WGS) entry which is preliminary data.</text>
</comment>
<keyword evidence="2" id="KW-1185">Reference proteome</keyword>
<gene>
    <name evidence="1" type="ORF">ACAOBT_LOCUS26710</name>
</gene>
<accession>A0A9P0LTE3</accession>
<dbReference type="AlphaFoldDB" id="A0A9P0LTE3"/>